<feature type="transmembrane region" description="Helical" evidence="1">
    <location>
        <begin position="22"/>
        <end position="42"/>
    </location>
</feature>
<evidence type="ECO:0000313" key="2">
    <source>
        <dbReference type="Ensembl" id="ENSHCOP00000021470.1"/>
    </source>
</evidence>
<dbReference type="InterPro" id="IPR016821">
    <property type="entry name" value="G0S2"/>
</dbReference>
<reference evidence="2" key="1">
    <citation type="submission" date="2025-08" db="UniProtKB">
        <authorList>
            <consortium name="Ensembl"/>
        </authorList>
    </citation>
    <scope>IDENTIFICATION</scope>
</reference>
<evidence type="ECO:0000313" key="3">
    <source>
        <dbReference type="Proteomes" id="UP000264820"/>
    </source>
</evidence>
<keyword evidence="1" id="KW-1133">Transmembrane helix</keyword>
<dbReference type="Proteomes" id="UP000264820">
    <property type="component" value="Unplaced"/>
</dbReference>
<protein>
    <submittedName>
        <fullName evidence="2">Uncharacterized protein</fullName>
    </submittedName>
</protein>
<keyword evidence="1" id="KW-0812">Transmembrane</keyword>
<dbReference type="AlphaFoldDB" id="A0A3Q2YRJ4"/>
<accession>A0A3Q2YRJ4</accession>
<proteinExistence type="predicted"/>
<evidence type="ECO:0000256" key="1">
    <source>
        <dbReference type="SAM" id="Phobius"/>
    </source>
</evidence>
<dbReference type="Ensembl" id="ENSHCOT00000003561.1">
    <property type="protein sequence ID" value="ENSHCOP00000021470.1"/>
    <property type="gene ID" value="ENSHCOG00000008326.1"/>
</dbReference>
<keyword evidence="1" id="KW-0472">Membrane</keyword>
<keyword evidence="3" id="KW-1185">Reference proteome</keyword>
<name>A0A3Q2YRJ4_HIPCM</name>
<reference evidence="2" key="2">
    <citation type="submission" date="2025-09" db="UniProtKB">
        <authorList>
            <consortium name="Ensembl"/>
        </authorList>
    </citation>
    <scope>IDENTIFICATION</scope>
</reference>
<dbReference type="Pfam" id="PF15103">
    <property type="entry name" value="G0-G1_switch_2"/>
    <property type="match status" value="1"/>
</dbReference>
<organism evidence="2 3">
    <name type="scientific">Hippocampus comes</name>
    <name type="common">Tiger tail seahorse</name>
    <dbReference type="NCBI Taxonomy" id="109280"/>
    <lineage>
        <taxon>Eukaryota</taxon>
        <taxon>Metazoa</taxon>
        <taxon>Chordata</taxon>
        <taxon>Craniata</taxon>
        <taxon>Vertebrata</taxon>
        <taxon>Euteleostomi</taxon>
        <taxon>Actinopterygii</taxon>
        <taxon>Neopterygii</taxon>
        <taxon>Teleostei</taxon>
        <taxon>Neoteleostei</taxon>
        <taxon>Acanthomorphata</taxon>
        <taxon>Syngnathiaria</taxon>
        <taxon>Syngnathiformes</taxon>
        <taxon>Syngnathoidei</taxon>
        <taxon>Syngnathidae</taxon>
        <taxon>Hippocampus</taxon>
    </lineage>
</organism>
<sequence length="63" mass="7170">MQLLEEMIPFVKEMRHQSAGRGLLKIYMLGSALVALGVSGWWQKRLRVLRNAHQTQVSGKASY</sequence>